<comment type="caution">
    <text evidence="1">The sequence shown here is derived from an EMBL/GenBank/DDBJ whole genome shotgun (WGS) entry which is preliminary data.</text>
</comment>
<dbReference type="AlphaFoldDB" id="A0A101M1L7"/>
<gene>
    <name evidence="1" type="ORF">ABT39_MTgene3792</name>
</gene>
<keyword evidence="1" id="KW-0496">Mitochondrion</keyword>
<reference evidence="1" key="1">
    <citation type="journal article" date="2015" name="Genome Biol. Evol.">
        <title>Organellar Genomes of White Spruce (Picea glauca): Assembly and Annotation.</title>
        <authorList>
            <person name="Jackman S.D."/>
            <person name="Warren R.L."/>
            <person name="Gibb E.A."/>
            <person name="Vandervalk B.P."/>
            <person name="Mohamadi H."/>
            <person name="Chu J."/>
            <person name="Raymond A."/>
            <person name="Pleasance S."/>
            <person name="Coope R."/>
            <person name="Wildung M.R."/>
            <person name="Ritland C.E."/>
            <person name="Bousquet J."/>
            <person name="Jones S.J."/>
            <person name="Bohlmann J."/>
            <person name="Birol I."/>
        </authorList>
    </citation>
    <scope>NUCLEOTIDE SEQUENCE [LARGE SCALE GENOMIC DNA]</scope>
    <source>
        <tissue evidence="1">Flushing bud</tissue>
    </source>
</reference>
<protein>
    <submittedName>
        <fullName evidence="1">Uncharacterized protein</fullName>
    </submittedName>
</protein>
<dbReference type="EMBL" id="LKAM01000003">
    <property type="protein sequence ID" value="KUM49243.1"/>
    <property type="molecule type" value="Genomic_DNA"/>
</dbReference>
<geneLocation type="mitochondrion" evidence="1"/>
<organism evidence="1">
    <name type="scientific">Picea glauca</name>
    <name type="common">White spruce</name>
    <name type="synonym">Pinus glauca</name>
    <dbReference type="NCBI Taxonomy" id="3330"/>
    <lineage>
        <taxon>Eukaryota</taxon>
        <taxon>Viridiplantae</taxon>
        <taxon>Streptophyta</taxon>
        <taxon>Embryophyta</taxon>
        <taxon>Tracheophyta</taxon>
        <taxon>Spermatophyta</taxon>
        <taxon>Pinopsida</taxon>
        <taxon>Pinidae</taxon>
        <taxon>Conifers I</taxon>
        <taxon>Pinales</taxon>
        <taxon>Pinaceae</taxon>
        <taxon>Picea</taxon>
    </lineage>
</organism>
<proteinExistence type="predicted"/>
<evidence type="ECO:0000313" key="1">
    <source>
        <dbReference type="EMBL" id="KUM49243.1"/>
    </source>
</evidence>
<sequence length="56" mass="6144">MALPPSVNELFLGTALKARTPGHGELVTYNYWVRTMGHVEPGTNTYRARGMETGGH</sequence>
<name>A0A101M1L7_PICGL</name>
<accession>A0A101M1L7</accession>